<keyword evidence="6 14" id="KW-0349">Heme</keyword>
<dbReference type="AlphaFoldDB" id="A0AAV4T0R2"/>
<comment type="cofactor">
    <cofactor evidence="1 14">
        <name>heme</name>
        <dbReference type="ChEBI" id="CHEBI:30413"/>
    </cofactor>
</comment>
<name>A0AAV4T0R2_9ARAC</name>
<dbReference type="PANTHER" id="PTHR24300:SF375">
    <property type="entry name" value="CYTOCHROME P450 FAMILY"/>
    <property type="match status" value="1"/>
</dbReference>
<evidence type="ECO:0000256" key="16">
    <source>
        <dbReference type="SAM" id="Phobius"/>
    </source>
</evidence>
<evidence type="ECO:0000256" key="1">
    <source>
        <dbReference type="ARBA" id="ARBA00001971"/>
    </source>
</evidence>
<proteinExistence type="inferred from homology"/>
<dbReference type="InterPro" id="IPR002401">
    <property type="entry name" value="Cyt_P450_E_grp-I"/>
</dbReference>
<dbReference type="PRINTS" id="PR00463">
    <property type="entry name" value="EP450I"/>
</dbReference>
<evidence type="ECO:0000256" key="2">
    <source>
        <dbReference type="ARBA" id="ARBA00003690"/>
    </source>
</evidence>
<keyword evidence="16" id="KW-0812">Transmembrane</keyword>
<dbReference type="GO" id="GO:0016712">
    <property type="term" value="F:oxidoreductase activity, acting on paired donors, with incorporation or reduction of molecular oxygen, reduced flavin or flavoprotein as one donor, and incorporation of one atom of oxygen"/>
    <property type="evidence" value="ECO:0007669"/>
    <property type="project" value="TreeGrafter"/>
</dbReference>
<dbReference type="GO" id="GO:0006805">
    <property type="term" value="P:xenobiotic metabolic process"/>
    <property type="evidence" value="ECO:0007669"/>
    <property type="project" value="TreeGrafter"/>
</dbReference>
<evidence type="ECO:0000313" key="18">
    <source>
        <dbReference type="Proteomes" id="UP001054837"/>
    </source>
</evidence>
<protein>
    <submittedName>
        <fullName evidence="17">Vitamin D 25-hydroxylase</fullName>
    </submittedName>
</protein>
<keyword evidence="9" id="KW-0492">Microsome</keyword>
<evidence type="ECO:0000256" key="14">
    <source>
        <dbReference type="PIRSR" id="PIRSR602401-1"/>
    </source>
</evidence>
<dbReference type="GO" id="GO:0005506">
    <property type="term" value="F:iron ion binding"/>
    <property type="evidence" value="ECO:0007669"/>
    <property type="project" value="InterPro"/>
</dbReference>
<feature type="binding site" description="axial binding residue" evidence="14">
    <location>
        <position position="450"/>
    </location>
    <ligand>
        <name>heme</name>
        <dbReference type="ChEBI" id="CHEBI:30413"/>
    </ligand>
    <ligandPart>
        <name>Fe</name>
        <dbReference type="ChEBI" id="CHEBI:18248"/>
    </ligandPart>
</feature>
<evidence type="ECO:0000256" key="6">
    <source>
        <dbReference type="ARBA" id="ARBA00022617"/>
    </source>
</evidence>
<dbReference type="PROSITE" id="PS00086">
    <property type="entry name" value="CYTOCHROME_P450"/>
    <property type="match status" value="1"/>
</dbReference>
<dbReference type="CDD" id="cd20617">
    <property type="entry name" value="CYP1_2-like"/>
    <property type="match status" value="1"/>
</dbReference>
<evidence type="ECO:0000256" key="3">
    <source>
        <dbReference type="ARBA" id="ARBA00004174"/>
    </source>
</evidence>
<keyword evidence="11 14" id="KW-0408">Iron</keyword>
<feature type="transmembrane region" description="Helical" evidence="16">
    <location>
        <begin position="16"/>
        <end position="34"/>
    </location>
</feature>
<dbReference type="InterPro" id="IPR036396">
    <property type="entry name" value="Cyt_P450_sf"/>
</dbReference>
<dbReference type="GO" id="GO:0020037">
    <property type="term" value="F:heme binding"/>
    <property type="evidence" value="ECO:0007669"/>
    <property type="project" value="InterPro"/>
</dbReference>
<evidence type="ECO:0000256" key="7">
    <source>
        <dbReference type="ARBA" id="ARBA00022723"/>
    </source>
</evidence>
<keyword evidence="10 15" id="KW-0560">Oxidoreductase</keyword>
<evidence type="ECO:0000256" key="8">
    <source>
        <dbReference type="ARBA" id="ARBA00022824"/>
    </source>
</evidence>
<evidence type="ECO:0000256" key="13">
    <source>
        <dbReference type="ARBA" id="ARBA00023136"/>
    </source>
</evidence>
<evidence type="ECO:0000313" key="17">
    <source>
        <dbReference type="EMBL" id="GIY38417.1"/>
    </source>
</evidence>
<keyword evidence="8" id="KW-0256">Endoplasmic reticulum</keyword>
<keyword evidence="16" id="KW-1133">Transmembrane helix</keyword>
<dbReference type="PRINTS" id="PR00385">
    <property type="entry name" value="P450"/>
</dbReference>
<comment type="function">
    <text evidence="2">May be involved in the metabolism of insect hormones and in the breakdown of synthetic insecticides.</text>
</comment>
<dbReference type="PANTHER" id="PTHR24300">
    <property type="entry name" value="CYTOCHROME P450 508A4-RELATED"/>
    <property type="match status" value="1"/>
</dbReference>
<evidence type="ECO:0000256" key="4">
    <source>
        <dbReference type="ARBA" id="ARBA00004406"/>
    </source>
</evidence>
<evidence type="ECO:0000256" key="12">
    <source>
        <dbReference type="ARBA" id="ARBA00023033"/>
    </source>
</evidence>
<keyword evidence="7 14" id="KW-0479">Metal-binding</keyword>
<evidence type="ECO:0000256" key="11">
    <source>
        <dbReference type="ARBA" id="ARBA00023004"/>
    </source>
</evidence>
<dbReference type="InterPro" id="IPR001128">
    <property type="entry name" value="Cyt_P450"/>
</dbReference>
<dbReference type="EMBL" id="BPLQ01008607">
    <property type="protein sequence ID" value="GIY38417.1"/>
    <property type="molecule type" value="Genomic_DNA"/>
</dbReference>
<reference evidence="17 18" key="1">
    <citation type="submission" date="2021-06" db="EMBL/GenBank/DDBJ databases">
        <title>Caerostris darwini draft genome.</title>
        <authorList>
            <person name="Kono N."/>
            <person name="Arakawa K."/>
        </authorList>
    </citation>
    <scope>NUCLEOTIDE SEQUENCE [LARGE SCALE GENOMIC DNA]</scope>
</reference>
<evidence type="ECO:0000256" key="9">
    <source>
        <dbReference type="ARBA" id="ARBA00022848"/>
    </source>
</evidence>
<gene>
    <name evidence="17" type="primary">CYP2R1</name>
    <name evidence="17" type="ORF">CDAR_367671</name>
</gene>
<dbReference type="Gene3D" id="1.10.630.10">
    <property type="entry name" value="Cytochrome P450"/>
    <property type="match status" value="1"/>
</dbReference>
<dbReference type="GO" id="GO:0006082">
    <property type="term" value="P:organic acid metabolic process"/>
    <property type="evidence" value="ECO:0007669"/>
    <property type="project" value="TreeGrafter"/>
</dbReference>
<keyword evidence="13 16" id="KW-0472">Membrane</keyword>
<sequence length="504" mass="57528">MSLFDLRYHTIAENCNLLNVILGSLVVFISLYLWKSKRKYKLPPGPWGLPVVGYIPFLDKYPFETLTKLGKKYGNIYSINLGGSYHVILNDFEAMKEAFNNPAILDRPLHAFDSLPGGLGFAGHNGSEWIEQRRYAMKTLKDAGVGRTTWENNVEAEVEDFVQTLEEQGGKPYDVLESLSASVSNNITSIILGKRLLKGDPRRKKVDDGINAAIATFSGFDLVSFFPKIVRLLAIFGLSKHTDTFQRLSTFHNFIRSEMERRQKIPASEWNEEIFIDGYLTEIQKVQQKSAETFFNENNLIGTSQALMIGGSDTSRTFLIWLFIAMALYPDIQKKVQKEVDTVLGKDGKMMWSERSKVPFLYATMLETHRWKTVTPLGVIHSVSEDTVICGYDIPKGTNILPNQYAMHNDPKYWKDPEVFRPERFLNKDGSLISHRLDSYVPFSIGRRICPGEMIAMIEIFHYFTAIMQRFDIRPLESVPPILEGSFGATFQPMEQKLRFIPRA</sequence>
<dbReference type="GO" id="GO:0005789">
    <property type="term" value="C:endoplasmic reticulum membrane"/>
    <property type="evidence" value="ECO:0007669"/>
    <property type="project" value="UniProtKB-SubCell"/>
</dbReference>
<evidence type="ECO:0000256" key="5">
    <source>
        <dbReference type="ARBA" id="ARBA00010617"/>
    </source>
</evidence>
<comment type="caution">
    <text evidence="17">The sequence shown here is derived from an EMBL/GenBank/DDBJ whole genome shotgun (WGS) entry which is preliminary data.</text>
</comment>
<dbReference type="FunFam" id="1.10.630.10:FF:000238">
    <property type="entry name" value="Cytochrome P450 2A6"/>
    <property type="match status" value="1"/>
</dbReference>
<organism evidence="17 18">
    <name type="scientific">Caerostris darwini</name>
    <dbReference type="NCBI Taxonomy" id="1538125"/>
    <lineage>
        <taxon>Eukaryota</taxon>
        <taxon>Metazoa</taxon>
        <taxon>Ecdysozoa</taxon>
        <taxon>Arthropoda</taxon>
        <taxon>Chelicerata</taxon>
        <taxon>Arachnida</taxon>
        <taxon>Araneae</taxon>
        <taxon>Araneomorphae</taxon>
        <taxon>Entelegynae</taxon>
        <taxon>Araneoidea</taxon>
        <taxon>Araneidae</taxon>
        <taxon>Caerostris</taxon>
    </lineage>
</organism>
<evidence type="ECO:0000256" key="15">
    <source>
        <dbReference type="RuleBase" id="RU000461"/>
    </source>
</evidence>
<keyword evidence="18" id="KW-1185">Reference proteome</keyword>
<accession>A0AAV4T0R2</accession>
<dbReference type="Pfam" id="PF00067">
    <property type="entry name" value="p450"/>
    <property type="match status" value="1"/>
</dbReference>
<evidence type="ECO:0000256" key="10">
    <source>
        <dbReference type="ARBA" id="ARBA00023002"/>
    </source>
</evidence>
<comment type="subcellular location">
    <subcellularLocation>
        <location evidence="4">Endoplasmic reticulum membrane</location>
        <topology evidence="4">Peripheral membrane protein</topology>
    </subcellularLocation>
    <subcellularLocation>
        <location evidence="3">Microsome membrane</location>
        <topology evidence="3">Peripheral membrane protein</topology>
    </subcellularLocation>
</comment>
<dbReference type="InterPro" id="IPR050182">
    <property type="entry name" value="Cytochrome_P450_fam2"/>
</dbReference>
<comment type="similarity">
    <text evidence="5 15">Belongs to the cytochrome P450 family.</text>
</comment>
<dbReference type="InterPro" id="IPR017972">
    <property type="entry name" value="Cyt_P450_CS"/>
</dbReference>
<keyword evidence="12 15" id="KW-0503">Monooxygenase</keyword>
<dbReference type="SUPFAM" id="SSF48264">
    <property type="entry name" value="Cytochrome P450"/>
    <property type="match status" value="1"/>
</dbReference>
<dbReference type="Proteomes" id="UP001054837">
    <property type="component" value="Unassembled WGS sequence"/>
</dbReference>